<name>A0A5C6B6E4_9BACT</name>
<proteinExistence type="predicted"/>
<dbReference type="EMBL" id="SJPN01000002">
    <property type="protein sequence ID" value="TWU06084.1"/>
    <property type="molecule type" value="Genomic_DNA"/>
</dbReference>
<evidence type="ECO:0000313" key="1">
    <source>
        <dbReference type="EMBL" id="TWU06084.1"/>
    </source>
</evidence>
<keyword evidence="2" id="KW-1185">Reference proteome</keyword>
<dbReference type="AlphaFoldDB" id="A0A5C6B6E4"/>
<dbReference type="Proteomes" id="UP000320176">
    <property type="component" value="Unassembled WGS sequence"/>
</dbReference>
<reference evidence="1 2" key="1">
    <citation type="submission" date="2019-02" db="EMBL/GenBank/DDBJ databases">
        <title>Deep-cultivation of Planctomycetes and their phenomic and genomic characterization uncovers novel biology.</title>
        <authorList>
            <person name="Wiegand S."/>
            <person name="Jogler M."/>
            <person name="Boedeker C."/>
            <person name="Pinto D."/>
            <person name="Vollmers J."/>
            <person name="Rivas-Marin E."/>
            <person name="Kohn T."/>
            <person name="Peeters S.H."/>
            <person name="Heuer A."/>
            <person name="Rast P."/>
            <person name="Oberbeckmann S."/>
            <person name="Bunk B."/>
            <person name="Jeske O."/>
            <person name="Meyerdierks A."/>
            <person name="Storesund J.E."/>
            <person name="Kallscheuer N."/>
            <person name="Luecker S."/>
            <person name="Lage O.M."/>
            <person name="Pohl T."/>
            <person name="Merkel B.J."/>
            <person name="Hornburger P."/>
            <person name="Mueller R.-W."/>
            <person name="Bruemmer F."/>
            <person name="Labrenz M."/>
            <person name="Spormann A.M."/>
            <person name="Op Den Camp H."/>
            <person name="Overmann J."/>
            <person name="Amann R."/>
            <person name="Jetten M.S.M."/>
            <person name="Mascher T."/>
            <person name="Medema M.H."/>
            <person name="Devos D.P."/>
            <person name="Kaster A.-K."/>
            <person name="Ovreas L."/>
            <person name="Rohde M."/>
            <person name="Galperin M.Y."/>
            <person name="Jogler C."/>
        </authorList>
    </citation>
    <scope>NUCLEOTIDE SEQUENCE [LARGE SCALE GENOMIC DNA]</scope>
    <source>
        <strain evidence="1 2">Pla52n</strain>
    </source>
</reference>
<gene>
    <name evidence="1" type="ORF">Pla52n_18040</name>
</gene>
<evidence type="ECO:0000313" key="2">
    <source>
        <dbReference type="Proteomes" id="UP000320176"/>
    </source>
</evidence>
<protein>
    <submittedName>
        <fullName evidence="1">Uncharacterized protein</fullName>
    </submittedName>
</protein>
<comment type="caution">
    <text evidence="1">The sequence shown here is derived from an EMBL/GenBank/DDBJ whole genome shotgun (WGS) entry which is preliminary data.</text>
</comment>
<organism evidence="1 2">
    <name type="scientific">Stieleria varia</name>
    <dbReference type="NCBI Taxonomy" id="2528005"/>
    <lineage>
        <taxon>Bacteria</taxon>
        <taxon>Pseudomonadati</taxon>
        <taxon>Planctomycetota</taxon>
        <taxon>Planctomycetia</taxon>
        <taxon>Pirellulales</taxon>
        <taxon>Pirellulaceae</taxon>
        <taxon>Stieleria</taxon>
    </lineage>
</organism>
<sequence>MVSPRLLSMLFGAKVIVMRLHRRLRSLVGLCLKTDGCESH</sequence>
<accession>A0A5C6B6E4</accession>